<accession>G0QJ09</accession>
<feature type="domain" description="RNA polymerase Rpb2" evidence="13">
    <location>
        <begin position="565"/>
        <end position="597"/>
    </location>
</feature>
<evidence type="ECO:0000259" key="9">
    <source>
        <dbReference type="Pfam" id="PF04561"/>
    </source>
</evidence>
<evidence type="ECO:0000256" key="1">
    <source>
        <dbReference type="ARBA" id="ARBA00006835"/>
    </source>
</evidence>
<keyword evidence="15" id="KW-1185">Reference proteome</keyword>
<name>G0QJ09_ICHMU</name>
<evidence type="ECO:0000256" key="6">
    <source>
        <dbReference type="ARBA" id="ARBA00023163"/>
    </source>
</evidence>
<dbReference type="GO" id="GO:0000428">
    <property type="term" value="C:DNA-directed RNA polymerase complex"/>
    <property type="evidence" value="ECO:0007669"/>
    <property type="project" value="UniProtKB-KW"/>
</dbReference>
<dbReference type="InterPro" id="IPR007642">
    <property type="entry name" value="RNA_pol_Rpb2_2"/>
</dbReference>
<dbReference type="OrthoDB" id="10248617at2759"/>
<evidence type="ECO:0000256" key="4">
    <source>
        <dbReference type="ARBA" id="ARBA00022679"/>
    </source>
</evidence>
<dbReference type="InterPro" id="IPR014724">
    <property type="entry name" value="RNA_pol_RPB2_OB-fold"/>
</dbReference>
<evidence type="ECO:0000259" key="11">
    <source>
        <dbReference type="Pfam" id="PF04565"/>
    </source>
</evidence>
<reference evidence="14 15" key="1">
    <citation type="submission" date="2011-07" db="EMBL/GenBank/DDBJ databases">
        <authorList>
            <person name="Coyne R."/>
            <person name="Brami D."/>
            <person name="Johnson J."/>
            <person name="Hostetler J."/>
            <person name="Hannick L."/>
            <person name="Clark T."/>
            <person name="Cassidy-Hanley D."/>
            <person name="Inman J."/>
        </authorList>
    </citation>
    <scope>NUCLEOTIDE SEQUENCE [LARGE SCALE GENOMIC DNA]</scope>
    <source>
        <strain evidence="14 15">G5</strain>
    </source>
</reference>
<feature type="domain" description="RNA polymerase beta subunit protrusion" evidence="10">
    <location>
        <begin position="11"/>
        <end position="337"/>
    </location>
</feature>
<dbReference type="InterPro" id="IPR015712">
    <property type="entry name" value="DNA-dir_RNA_pol_su2"/>
</dbReference>
<dbReference type="Gene3D" id="2.40.50.150">
    <property type="match status" value="1"/>
</dbReference>
<evidence type="ECO:0000256" key="2">
    <source>
        <dbReference type="ARBA" id="ARBA00012418"/>
    </source>
</evidence>
<dbReference type="CDD" id="cd00653">
    <property type="entry name" value="RNA_pol_B_RPB2"/>
    <property type="match status" value="1"/>
</dbReference>
<dbReference type="GO" id="GO:0003677">
    <property type="term" value="F:DNA binding"/>
    <property type="evidence" value="ECO:0007669"/>
    <property type="project" value="InterPro"/>
</dbReference>
<evidence type="ECO:0000259" key="10">
    <source>
        <dbReference type="Pfam" id="PF04563"/>
    </source>
</evidence>
<dbReference type="EC" id="2.7.7.6" evidence="2"/>
<evidence type="ECO:0000259" key="13">
    <source>
        <dbReference type="Pfam" id="PF04567"/>
    </source>
</evidence>
<dbReference type="OMA" id="IVRANHE"/>
<dbReference type="Pfam" id="PF00562">
    <property type="entry name" value="RNA_pol_Rpb2_6"/>
    <property type="match status" value="1"/>
</dbReference>
<sequence>MNKEVRLETDNTFLLEYLGIQVQLPAYDNGVTMKPQDARISNLAYTANILVDCKLTFGGEIEIIENINIGKLPIMVGSSRCIIGSCDKKDVYKLDECPRDPRGYFIIKGVEKVFLIQEQLADNRIFIEEDNNKELVANVKSNTVDTKSITQLIIKNHKIYVKVSSFSKPIPIFVLFKAYGVESEQEIFQLIGTEEVFLNRLALCLEDLEQAEIYTQQQAFEYLSKRLRPKTFQEKTYSVRNPIDEARDIITNVVLCHIPCISFNYYPRAIFLGVMARRLLEALEDNSKVDKRDYYGNKRMKCAGWYLELLFEDKFKQFNMMIRKELNKEIEKHKNQQHPISNRIRSIMEKNCNIITQGINNAISTGNWTIKRFRMDTVGVTQVLSRISYISGIGMMTRMNSQFKKSRKLTGPRSLLGSHWGLVCPVDTPDGESCGLTKNLALMAHITIEENKQILSIIALNLGMEEIRHYSTGEIHDGNNYMVFLNGQIIGLHKDPEKFAEKLRFMRRRGKIGTTISISTNSEKKVVYLDTDGGRLCRLLIVVQNKTPILTEEHIKLLKNRQKSYDDLIKMGIIEYIDVNEEDNTLIAIKPEEISKKTTHLEIDPLTLLGVVSGVIPYPHHNQASRNTFQCAMGKQALGIIGSTSMSRADTLLYQLVYPQTPLMKTKTIEYTGYDQFPAGHNASIAVLSYSGYDIEDSVVLNKASLDRGFGRTMVYKRYETEMQRYKVGVAEIVLQPPKEVEGSNYKKQNKGLRKYGALDHDGVGIVGAPVNNGDILVNKYTPVIPAEAVRGREYLRQEQILDYIHVIKFNLLQLNFYYRIRQVLKEKFQRELIKLFIRKIKKEIILLKLLLEKLEDLNMVTNLVLDMVKKVLLVQLQIKKICLLVKRDGVRIQL</sequence>
<dbReference type="FunCoup" id="G0QJ09">
    <property type="interactions" value="475"/>
</dbReference>
<keyword evidence="6" id="KW-0804">Transcription</keyword>
<dbReference type="InterPro" id="IPR007645">
    <property type="entry name" value="RNA_pol_Rpb2_3"/>
</dbReference>
<dbReference type="GO" id="GO:0003899">
    <property type="term" value="F:DNA-directed RNA polymerase activity"/>
    <property type="evidence" value="ECO:0007669"/>
    <property type="project" value="UniProtKB-EC"/>
</dbReference>
<organism evidence="14 15">
    <name type="scientific">Ichthyophthirius multifiliis</name>
    <name type="common">White spot disease agent</name>
    <name type="synonym">Ich</name>
    <dbReference type="NCBI Taxonomy" id="5932"/>
    <lineage>
        <taxon>Eukaryota</taxon>
        <taxon>Sar</taxon>
        <taxon>Alveolata</taxon>
        <taxon>Ciliophora</taxon>
        <taxon>Intramacronucleata</taxon>
        <taxon>Oligohymenophorea</taxon>
        <taxon>Hymenostomatida</taxon>
        <taxon>Ophryoglenina</taxon>
        <taxon>Ichthyophthirius</taxon>
    </lineage>
</organism>
<keyword evidence="5 14" id="KW-0548">Nucleotidyltransferase</keyword>
<keyword evidence="3" id="KW-0240">DNA-directed RNA polymerase</keyword>
<dbReference type="InterPro" id="IPR007120">
    <property type="entry name" value="DNA-dir_RNAP_su2_dom"/>
</dbReference>
<proteinExistence type="inferred from homology"/>
<feature type="domain" description="RNA polymerase Rpb2" evidence="9">
    <location>
        <begin position="123"/>
        <end position="300"/>
    </location>
</feature>
<dbReference type="Pfam" id="PF04565">
    <property type="entry name" value="RNA_pol_Rpb2_3"/>
    <property type="match status" value="1"/>
</dbReference>
<protein>
    <recommendedName>
        <fullName evidence="2">DNA-directed RNA polymerase</fullName>
        <ecNumber evidence="2">2.7.7.6</ecNumber>
    </recommendedName>
</protein>
<dbReference type="eggNOG" id="KOG0215">
    <property type="taxonomic scope" value="Eukaryota"/>
</dbReference>
<dbReference type="InterPro" id="IPR007646">
    <property type="entry name" value="RNA_pol_Rpb2_4"/>
</dbReference>
<evidence type="ECO:0000259" key="8">
    <source>
        <dbReference type="Pfam" id="PF00562"/>
    </source>
</evidence>
<evidence type="ECO:0000256" key="7">
    <source>
        <dbReference type="RuleBase" id="RU000434"/>
    </source>
</evidence>
<dbReference type="Pfam" id="PF04563">
    <property type="entry name" value="RNA_pol_Rpb2_1"/>
    <property type="match status" value="1"/>
</dbReference>
<dbReference type="SMR" id="G0QJ09"/>
<dbReference type="AlphaFoldDB" id="G0QJ09"/>
<evidence type="ECO:0000256" key="5">
    <source>
        <dbReference type="ARBA" id="ARBA00022695"/>
    </source>
</evidence>
<feature type="domain" description="RNA polymerase Rpb2" evidence="11">
    <location>
        <begin position="382"/>
        <end position="446"/>
    </location>
</feature>
<dbReference type="Gene3D" id="3.90.1100.10">
    <property type="match status" value="1"/>
</dbReference>
<dbReference type="Pfam" id="PF04561">
    <property type="entry name" value="RNA_pol_Rpb2_2"/>
    <property type="match status" value="1"/>
</dbReference>
<dbReference type="Gene3D" id="3.90.1070.20">
    <property type="match status" value="1"/>
</dbReference>
<dbReference type="GeneID" id="14910994"/>
<feature type="domain" description="RNA polymerase Rpb2" evidence="12">
    <location>
        <begin position="483"/>
        <end position="544"/>
    </location>
</feature>
<dbReference type="InParanoid" id="G0QJ09"/>
<dbReference type="PANTHER" id="PTHR20856">
    <property type="entry name" value="DNA-DIRECTED RNA POLYMERASE I SUBUNIT 2"/>
    <property type="match status" value="1"/>
</dbReference>
<evidence type="ECO:0000259" key="12">
    <source>
        <dbReference type="Pfam" id="PF04566"/>
    </source>
</evidence>
<evidence type="ECO:0000313" key="14">
    <source>
        <dbReference type="EMBL" id="EGR34802.1"/>
    </source>
</evidence>
<dbReference type="Gene3D" id="3.90.1110.10">
    <property type="entry name" value="RNA polymerase Rpb2, domain 2"/>
    <property type="match status" value="1"/>
</dbReference>
<feature type="domain" description="DNA-directed RNA polymerase subunit 2 hybrid-binding" evidence="8">
    <location>
        <begin position="613"/>
        <end position="793"/>
    </location>
</feature>
<evidence type="ECO:0000256" key="3">
    <source>
        <dbReference type="ARBA" id="ARBA00022478"/>
    </source>
</evidence>
<keyword evidence="4 14" id="KW-0808">Transferase</keyword>
<dbReference type="EMBL" id="GL983044">
    <property type="protein sequence ID" value="EGR34802.1"/>
    <property type="molecule type" value="Genomic_DNA"/>
</dbReference>
<dbReference type="Proteomes" id="UP000008983">
    <property type="component" value="Unassembled WGS sequence"/>
</dbReference>
<gene>
    <name evidence="14" type="ORF">IMG5_001790</name>
</gene>
<dbReference type="Pfam" id="PF04567">
    <property type="entry name" value="RNA_pol_Rpb2_5"/>
    <property type="match status" value="1"/>
</dbReference>
<dbReference type="GO" id="GO:0032549">
    <property type="term" value="F:ribonucleoside binding"/>
    <property type="evidence" value="ECO:0007669"/>
    <property type="project" value="InterPro"/>
</dbReference>
<comment type="similarity">
    <text evidence="1 7">Belongs to the RNA polymerase beta chain family.</text>
</comment>
<dbReference type="InterPro" id="IPR037034">
    <property type="entry name" value="RNA_pol_Rpb2_2_sf"/>
</dbReference>
<dbReference type="RefSeq" id="XP_004040106.1">
    <property type="nucleotide sequence ID" value="XM_004040058.1"/>
</dbReference>
<dbReference type="STRING" id="857967.G0QJ09"/>
<dbReference type="GO" id="GO:0006351">
    <property type="term" value="P:DNA-templated transcription"/>
    <property type="evidence" value="ECO:0007669"/>
    <property type="project" value="InterPro"/>
</dbReference>
<dbReference type="InterPro" id="IPR007647">
    <property type="entry name" value="RNA_pol_Rpb2_5"/>
</dbReference>
<dbReference type="Pfam" id="PF04566">
    <property type="entry name" value="RNA_pol_Rpb2_4"/>
    <property type="match status" value="1"/>
</dbReference>
<dbReference type="InterPro" id="IPR007644">
    <property type="entry name" value="RNA_pol_bsu_protrusion"/>
</dbReference>
<evidence type="ECO:0000313" key="15">
    <source>
        <dbReference type="Proteomes" id="UP000008983"/>
    </source>
</evidence>
<dbReference type="SUPFAM" id="SSF64484">
    <property type="entry name" value="beta and beta-prime subunits of DNA dependent RNA-polymerase"/>
    <property type="match status" value="1"/>
</dbReference>